<dbReference type="EMBL" id="JAEHFY010000016">
    <property type="protein sequence ID" value="MBK0383691.1"/>
    <property type="molecule type" value="Genomic_DNA"/>
</dbReference>
<proteinExistence type="predicted"/>
<dbReference type="InterPro" id="IPR029033">
    <property type="entry name" value="His_PPase_superfam"/>
</dbReference>
<keyword evidence="2" id="KW-1185">Reference proteome</keyword>
<organism evidence="1 2">
    <name type="scientific">Pedobacter segetis</name>
    <dbReference type="NCBI Taxonomy" id="2793069"/>
    <lineage>
        <taxon>Bacteria</taxon>
        <taxon>Pseudomonadati</taxon>
        <taxon>Bacteroidota</taxon>
        <taxon>Sphingobacteriia</taxon>
        <taxon>Sphingobacteriales</taxon>
        <taxon>Sphingobacteriaceae</taxon>
        <taxon>Pedobacter</taxon>
    </lineage>
</organism>
<dbReference type="SMART" id="SM00855">
    <property type="entry name" value="PGAM"/>
    <property type="match status" value="1"/>
</dbReference>
<dbReference type="InterPro" id="IPR003094">
    <property type="entry name" value="6Pfruct_kin"/>
</dbReference>
<dbReference type="RefSeq" id="WP_200586679.1">
    <property type="nucleotide sequence ID" value="NZ_JAEHFY010000016.1"/>
</dbReference>
<evidence type="ECO:0000313" key="1">
    <source>
        <dbReference type="EMBL" id="MBK0383691.1"/>
    </source>
</evidence>
<accession>A0ABS1BLS2</accession>
<dbReference type="Gene3D" id="3.40.50.1240">
    <property type="entry name" value="Phosphoglycerate mutase-like"/>
    <property type="match status" value="1"/>
</dbReference>
<gene>
    <name evidence="1" type="ORF">I5M32_12045</name>
</gene>
<reference evidence="1 2" key="1">
    <citation type="submission" date="2020-12" db="EMBL/GenBank/DDBJ databases">
        <title>Bacterial novel species Pedobacter sp. SD-b isolated from soil.</title>
        <authorList>
            <person name="Jung H.-Y."/>
        </authorList>
    </citation>
    <scope>NUCLEOTIDE SEQUENCE [LARGE SCALE GENOMIC DNA]</scope>
    <source>
        <strain evidence="1 2">SD-b</strain>
    </source>
</reference>
<name>A0ABS1BLS2_9SPHI</name>
<sequence>MNIYLIRHTSVYNPNKLCYGQSEMPLEENFTVDFDWIKDHLNFTTGKYYSSPLRRCTKLAAYLSDDAFDTDERLSELNFGDWEMKPWLNINQKDIKAWEDDFINYRVKKGERFIDLYDRSIQFIEEMYLSKEENIVVVCHSAIIRSIISYILDFPLEKVFNLKIDYSSISKIAYDPNLEINSIEFLNFSPDNFKITSKD</sequence>
<comment type="caution">
    <text evidence="1">The sequence shown here is derived from an EMBL/GenBank/DDBJ whole genome shotgun (WGS) entry which is preliminary data.</text>
</comment>
<evidence type="ECO:0000313" key="2">
    <source>
        <dbReference type="Proteomes" id="UP000660024"/>
    </source>
</evidence>
<dbReference type="Pfam" id="PF00300">
    <property type="entry name" value="His_Phos_1"/>
    <property type="match status" value="1"/>
</dbReference>
<dbReference type="Proteomes" id="UP000660024">
    <property type="component" value="Unassembled WGS sequence"/>
</dbReference>
<protein>
    <submittedName>
        <fullName evidence="1">Histidine phosphatase family protein</fullName>
    </submittedName>
</protein>
<dbReference type="SUPFAM" id="SSF53254">
    <property type="entry name" value="Phosphoglycerate mutase-like"/>
    <property type="match status" value="1"/>
</dbReference>
<dbReference type="InterPro" id="IPR013078">
    <property type="entry name" value="His_Pase_superF_clade-1"/>
</dbReference>
<dbReference type="PANTHER" id="PTHR10606">
    <property type="entry name" value="6-PHOSPHOFRUCTO-2-KINASE/FRUCTOSE-2,6-BISPHOSPHATASE"/>
    <property type="match status" value="1"/>
</dbReference>
<dbReference type="CDD" id="cd07067">
    <property type="entry name" value="HP_PGM_like"/>
    <property type="match status" value="1"/>
</dbReference>